<dbReference type="Pfam" id="PF04405">
    <property type="entry name" value="ScdA_N"/>
    <property type="match status" value="1"/>
</dbReference>
<keyword evidence="7" id="KW-1185">Reference proteome</keyword>
<name>A0A089N7M6_9BACL</name>
<dbReference type="STRING" id="169760.PSTEL_18450"/>
<dbReference type="Gene3D" id="1.20.120.520">
    <property type="entry name" value="nmb1532 protein domain like"/>
    <property type="match status" value="1"/>
</dbReference>
<evidence type="ECO:0000256" key="3">
    <source>
        <dbReference type="ARBA" id="ARBA00022723"/>
    </source>
</evidence>
<reference evidence="6 7" key="1">
    <citation type="submission" date="2014-08" db="EMBL/GenBank/DDBJ databases">
        <title>Comparative genomics of the Paenibacillus odorifer group.</title>
        <authorList>
            <person name="den Bakker H.C."/>
            <person name="Tsai Y.-C."/>
            <person name="Martin N."/>
            <person name="Korlach J."/>
            <person name="Wiedmann M."/>
        </authorList>
    </citation>
    <scope>NUCLEOTIDE SEQUENCE [LARGE SCALE GENOMIC DNA]</scope>
    <source>
        <strain evidence="6 7">DSM 14472</strain>
    </source>
</reference>
<dbReference type="EMBL" id="CP009286">
    <property type="protein sequence ID" value="AIQ64799.1"/>
    <property type="molecule type" value="Genomic_DNA"/>
</dbReference>
<feature type="domain" description="Hemerythrin-like" evidence="5">
    <location>
        <begin position="86"/>
        <end position="232"/>
    </location>
</feature>
<organism evidence="6 7">
    <name type="scientific">Paenibacillus stellifer</name>
    <dbReference type="NCBI Taxonomy" id="169760"/>
    <lineage>
        <taxon>Bacteria</taxon>
        <taxon>Bacillati</taxon>
        <taxon>Bacillota</taxon>
        <taxon>Bacilli</taxon>
        <taxon>Bacillales</taxon>
        <taxon>Paenibacillaceae</taxon>
        <taxon>Paenibacillus</taxon>
    </lineage>
</organism>
<evidence type="ECO:0000256" key="1">
    <source>
        <dbReference type="ARBA" id="ARBA00004496"/>
    </source>
</evidence>
<keyword evidence="2" id="KW-0963">Cytoplasm</keyword>
<dbReference type="GO" id="GO:0046872">
    <property type="term" value="F:metal ion binding"/>
    <property type="evidence" value="ECO:0007669"/>
    <property type="project" value="UniProtKB-KW"/>
</dbReference>
<comment type="subcellular location">
    <subcellularLocation>
        <location evidence="1">Cytoplasm</location>
    </subcellularLocation>
</comment>
<dbReference type="GO" id="GO:0005737">
    <property type="term" value="C:cytoplasm"/>
    <property type="evidence" value="ECO:0007669"/>
    <property type="project" value="UniProtKB-SubCell"/>
</dbReference>
<dbReference type="Proteomes" id="UP000029507">
    <property type="component" value="Chromosome"/>
</dbReference>
<dbReference type="NCBIfam" id="TIGR03652">
    <property type="entry name" value="FeS_repair_RIC"/>
    <property type="match status" value="1"/>
</dbReference>
<dbReference type="HOGENOM" id="CLU_076075_0_1_9"/>
<dbReference type="Pfam" id="PF01814">
    <property type="entry name" value="Hemerythrin"/>
    <property type="match status" value="1"/>
</dbReference>
<dbReference type="KEGG" id="pste:PSTEL_18450"/>
<evidence type="ECO:0000256" key="2">
    <source>
        <dbReference type="ARBA" id="ARBA00022490"/>
    </source>
</evidence>
<protein>
    <submittedName>
        <fullName evidence="6">ScdA</fullName>
    </submittedName>
</protein>
<dbReference type="InterPro" id="IPR012312">
    <property type="entry name" value="Hemerythrin-like"/>
</dbReference>
<sequence length="234" mass="26781">MAIKQPVFQPDSLVKDIVLQFPKASDYFKMKKIDFCCGGAKPLKTAAEEKGLLTDTVIGELYGLLESYPVLEGDYVWNDAPSPELISHIIHKHHAYLRQELPLIAQNVTKVFRVHGEDSPHLGEMYRLFNQLKDELLEHTAHEEEHEFPAIADYEKGGDAAALASLRDSFVHLEEEHDAAGNILRQLREVTNDYQPPAHACTTYRLTYARLEELEAMTFEHVHLENNILFPRYQ</sequence>
<dbReference type="AlphaFoldDB" id="A0A089N7M6"/>
<dbReference type="RefSeq" id="WP_038697351.1">
    <property type="nucleotide sequence ID" value="NZ_CP009286.1"/>
</dbReference>
<keyword evidence="4" id="KW-0408">Iron</keyword>
<evidence type="ECO:0000313" key="7">
    <source>
        <dbReference type="Proteomes" id="UP000029507"/>
    </source>
</evidence>
<evidence type="ECO:0000313" key="6">
    <source>
        <dbReference type="EMBL" id="AIQ64799.1"/>
    </source>
</evidence>
<dbReference type="OrthoDB" id="9797132at2"/>
<dbReference type="PANTHER" id="PTHR36438">
    <property type="entry name" value="IRON-SULFUR CLUSTER REPAIR PROTEIN YTFE"/>
    <property type="match status" value="1"/>
</dbReference>
<proteinExistence type="predicted"/>
<evidence type="ECO:0000259" key="5">
    <source>
        <dbReference type="Pfam" id="PF01814"/>
    </source>
</evidence>
<dbReference type="PANTHER" id="PTHR36438:SF1">
    <property type="entry name" value="IRON-SULFUR CLUSTER REPAIR PROTEIN YTFE"/>
    <property type="match status" value="1"/>
</dbReference>
<keyword evidence="3" id="KW-0479">Metal-binding</keyword>
<dbReference type="InterPro" id="IPR019903">
    <property type="entry name" value="RIC_family"/>
</dbReference>
<accession>A0A089N7M6</accession>
<gene>
    <name evidence="6" type="ORF">PSTEL_18450</name>
</gene>
<evidence type="ECO:0000256" key="4">
    <source>
        <dbReference type="ARBA" id="ARBA00023004"/>
    </source>
</evidence>